<name>A0ABW3AGF6_9MICO</name>
<keyword evidence="10" id="KW-0479">Metal-binding</keyword>
<dbReference type="Proteomes" id="UP001597055">
    <property type="component" value="Unassembled WGS sequence"/>
</dbReference>
<evidence type="ECO:0000256" key="2">
    <source>
        <dbReference type="ARBA" id="ARBA00022475"/>
    </source>
</evidence>
<dbReference type="PANTHER" id="PTHR28259">
    <property type="entry name" value="FLUORIDE EXPORT PROTEIN 1-RELATED"/>
    <property type="match status" value="1"/>
</dbReference>
<keyword evidence="12" id="KW-1185">Reference proteome</keyword>
<evidence type="ECO:0000256" key="6">
    <source>
        <dbReference type="ARBA" id="ARBA00023303"/>
    </source>
</evidence>
<evidence type="ECO:0000256" key="10">
    <source>
        <dbReference type="HAMAP-Rule" id="MF_00454"/>
    </source>
</evidence>
<organism evidence="11 12">
    <name type="scientific">Microbacterium insulae</name>
    <dbReference type="NCBI Taxonomy" id="483014"/>
    <lineage>
        <taxon>Bacteria</taxon>
        <taxon>Bacillati</taxon>
        <taxon>Actinomycetota</taxon>
        <taxon>Actinomycetes</taxon>
        <taxon>Micrococcales</taxon>
        <taxon>Microbacteriaceae</taxon>
        <taxon>Microbacterium</taxon>
    </lineage>
</organism>
<evidence type="ECO:0000256" key="7">
    <source>
        <dbReference type="ARBA" id="ARBA00035120"/>
    </source>
</evidence>
<comment type="subcellular location">
    <subcellularLocation>
        <location evidence="1 10">Cell membrane</location>
        <topology evidence="1 10">Multi-pass membrane protein</topology>
    </subcellularLocation>
</comment>
<keyword evidence="10" id="KW-0813">Transport</keyword>
<dbReference type="HAMAP" id="MF_00454">
    <property type="entry name" value="FluC"/>
    <property type="match status" value="1"/>
</dbReference>
<reference evidence="12" key="1">
    <citation type="journal article" date="2019" name="Int. J. Syst. Evol. Microbiol.">
        <title>The Global Catalogue of Microorganisms (GCM) 10K type strain sequencing project: providing services to taxonomists for standard genome sequencing and annotation.</title>
        <authorList>
            <consortium name="The Broad Institute Genomics Platform"/>
            <consortium name="The Broad Institute Genome Sequencing Center for Infectious Disease"/>
            <person name="Wu L."/>
            <person name="Ma J."/>
        </authorList>
    </citation>
    <scope>NUCLEOTIDE SEQUENCE [LARGE SCALE GENOMIC DNA]</scope>
    <source>
        <strain evidence="12">CCUG 54523</strain>
    </source>
</reference>
<keyword evidence="5 10" id="KW-0472">Membrane</keyword>
<proteinExistence type="inferred from homology"/>
<evidence type="ECO:0000256" key="3">
    <source>
        <dbReference type="ARBA" id="ARBA00022692"/>
    </source>
</evidence>
<keyword evidence="2 10" id="KW-1003">Cell membrane</keyword>
<evidence type="ECO:0000256" key="8">
    <source>
        <dbReference type="ARBA" id="ARBA00035585"/>
    </source>
</evidence>
<keyword evidence="10" id="KW-0406">Ion transport</keyword>
<feature type="transmembrane region" description="Helical" evidence="10">
    <location>
        <begin position="98"/>
        <end position="119"/>
    </location>
</feature>
<comment type="caution">
    <text evidence="11">The sequence shown here is derived from an EMBL/GenBank/DDBJ whole genome shotgun (WGS) entry which is preliminary data.</text>
</comment>
<comment type="function">
    <text evidence="9 10">Fluoride-specific ion channel. Important for reducing fluoride concentration in the cell, thus reducing its toxicity.</text>
</comment>
<comment type="activity regulation">
    <text evidence="10">Na(+) is not transported, but it plays an essential structural role and its presence is essential for fluoride channel function.</text>
</comment>
<evidence type="ECO:0000313" key="12">
    <source>
        <dbReference type="Proteomes" id="UP001597055"/>
    </source>
</evidence>
<keyword evidence="10" id="KW-0915">Sodium</keyword>
<evidence type="ECO:0000256" key="4">
    <source>
        <dbReference type="ARBA" id="ARBA00022989"/>
    </source>
</evidence>
<feature type="binding site" evidence="10">
    <location>
        <position position="79"/>
    </location>
    <ligand>
        <name>Na(+)</name>
        <dbReference type="ChEBI" id="CHEBI:29101"/>
        <note>structural</note>
    </ligand>
</feature>
<feature type="transmembrane region" description="Helical" evidence="10">
    <location>
        <begin position="68"/>
        <end position="92"/>
    </location>
</feature>
<gene>
    <name evidence="10" type="primary">fluC</name>
    <name evidence="10" type="synonym">crcB</name>
    <name evidence="11" type="ORF">ACFQ0P_06705</name>
</gene>
<accession>A0ABW3AGF6</accession>
<keyword evidence="6 10" id="KW-0407">Ion channel</keyword>
<dbReference type="RefSeq" id="WP_204977737.1">
    <property type="nucleotide sequence ID" value="NZ_JBHTII010000001.1"/>
</dbReference>
<evidence type="ECO:0000256" key="9">
    <source>
        <dbReference type="ARBA" id="ARBA00049940"/>
    </source>
</evidence>
<dbReference type="Pfam" id="PF02537">
    <property type="entry name" value="CRCB"/>
    <property type="match status" value="1"/>
</dbReference>
<comment type="catalytic activity">
    <reaction evidence="8">
        <text>fluoride(in) = fluoride(out)</text>
        <dbReference type="Rhea" id="RHEA:76159"/>
        <dbReference type="ChEBI" id="CHEBI:17051"/>
    </reaction>
    <physiologicalReaction direction="left-to-right" evidence="8">
        <dbReference type="Rhea" id="RHEA:76160"/>
    </physiologicalReaction>
</comment>
<protein>
    <recommendedName>
        <fullName evidence="10">Fluoride-specific ion channel FluC</fullName>
    </recommendedName>
</protein>
<feature type="binding site" evidence="10">
    <location>
        <position position="76"/>
    </location>
    <ligand>
        <name>Na(+)</name>
        <dbReference type="ChEBI" id="CHEBI:29101"/>
        <note>structural</note>
    </ligand>
</feature>
<dbReference type="InterPro" id="IPR003691">
    <property type="entry name" value="FluC"/>
</dbReference>
<keyword evidence="4 10" id="KW-1133">Transmembrane helix</keyword>
<evidence type="ECO:0000256" key="5">
    <source>
        <dbReference type="ARBA" id="ARBA00023136"/>
    </source>
</evidence>
<keyword evidence="3 10" id="KW-0812">Transmembrane</keyword>
<dbReference type="PANTHER" id="PTHR28259:SF1">
    <property type="entry name" value="FLUORIDE EXPORT PROTEIN 1-RELATED"/>
    <property type="match status" value="1"/>
</dbReference>
<feature type="transmembrane region" description="Helical" evidence="10">
    <location>
        <begin position="35"/>
        <end position="56"/>
    </location>
</feature>
<dbReference type="EMBL" id="JBHTII010000001">
    <property type="protein sequence ID" value="MFD0790083.1"/>
    <property type="molecule type" value="Genomic_DNA"/>
</dbReference>
<comment type="similarity">
    <text evidence="7 10">Belongs to the fluoride channel Fluc/FEX (TC 1.A.43) family.</text>
</comment>
<sequence>MPQPVDPRILGYVVIGGAFGVLARALLLLPVGDPAAVPWATLGVNAAGSFLLGILVRALDDRRPRVRAFLGTGVLGGFTTYSAFAVETALWLTSPWQAIGLAAASLAAGVAGAVAGLLAGRITGGTRRGAVDPEDAE</sequence>
<feature type="transmembrane region" description="Helical" evidence="10">
    <location>
        <begin position="9"/>
        <end position="29"/>
    </location>
</feature>
<evidence type="ECO:0000256" key="1">
    <source>
        <dbReference type="ARBA" id="ARBA00004651"/>
    </source>
</evidence>
<evidence type="ECO:0000313" key="11">
    <source>
        <dbReference type="EMBL" id="MFD0790083.1"/>
    </source>
</evidence>